<dbReference type="PRINTS" id="PR00344">
    <property type="entry name" value="BCTRLSENSOR"/>
</dbReference>
<dbReference type="SMART" id="SM00387">
    <property type="entry name" value="HATPase_c"/>
    <property type="match status" value="1"/>
</dbReference>
<dbReference type="KEGG" id="agv:OJF2_53220"/>
<evidence type="ECO:0000259" key="20">
    <source>
        <dbReference type="PROSITE" id="PS50113"/>
    </source>
</evidence>
<dbReference type="Pfam" id="PF08448">
    <property type="entry name" value="PAS_4"/>
    <property type="match status" value="1"/>
</dbReference>
<feature type="domain" description="Histidine kinase" evidence="17">
    <location>
        <begin position="673"/>
        <end position="890"/>
    </location>
</feature>
<evidence type="ECO:0000256" key="1">
    <source>
        <dbReference type="ARBA" id="ARBA00000085"/>
    </source>
</evidence>
<feature type="domain" description="PAS" evidence="19">
    <location>
        <begin position="157"/>
        <end position="229"/>
    </location>
</feature>
<evidence type="ECO:0000256" key="6">
    <source>
        <dbReference type="ARBA" id="ARBA00022553"/>
    </source>
</evidence>
<dbReference type="SMART" id="SM00091">
    <property type="entry name" value="PAS"/>
    <property type="match status" value="3"/>
</dbReference>
<dbReference type="InterPro" id="IPR000014">
    <property type="entry name" value="PAS"/>
</dbReference>
<dbReference type="CDD" id="cd00082">
    <property type="entry name" value="HisKA"/>
    <property type="match status" value="1"/>
</dbReference>
<dbReference type="SUPFAM" id="SSF47384">
    <property type="entry name" value="Homodimeric domain of signal transducing histidine kinase"/>
    <property type="match status" value="1"/>
</dbReference>
<dbReference type="PROSITE" id="PS50109">
    <property type="entry name" value="HIS_KIN"/>
    <property type="match status" value="1"/>
</dbReference>
<evidence type="ECO:0000256" key="15">
    <source>
        <dbReference type="PROSITE-ProRule" id="PRU00169"/>
    </source>
</evidence>
<feature type="domain" description="PAS" evidence="19">
    <location>
        <begin position="412"/>
        <end position="483"/>
    </location>
</feature>
<dbReference type="Gene3D" id="2.10.70.100">
    <property type="match status" value="1"/>
</dbReference>
<dbReference type="NCBIfam" id="TIGR00229">
    <property type="entry name" value="sensory_box"/>
    <property type="match status" value="4"/>
</dbReference>
<evidence type="ECO:0000256" key="7">
    <source>
        <dbReference type="ARBA" id="ARBA00022679"/>
    </source>
</evidence>
<dbReference type="InterPro" id="IPR013656">
    <property type="entry name" value="PAS_4"/>
</dbReference>
<keyword evidence="4" id="KW-1003">Cell membrane</keyword>
<dbReference type="RefSeq" id="WP_148596393.1">
    <property type="nucleotide sequence ID" value="NZ_CP042997.1"/>
</dbReference>
<dbReference type="OrthoDB" id="5555607at2"/>
<dbReference type="SMART" id="SM00388">
    <property type="entry name" value="HisKA"/>
    <property type="match status" value="1"/>
</dbReference>
<evidence type="ECO:0000259" key="18">
    <source>
        <dbReference type="PROSITE" id="PS50110"/>
    </source>
</evidence>
<dbReference type="EMBL" id="CP042997">
    <property type="protein sequence ID" value="QEH36737.1"/>
    <property type="molecule type" value="Genomic_DNA"/>
</dbReference>
<dbReference type="InterPro" id="IPR003594">
    <property type="entry name" value="HATPase_dom"/>
</dbReference>
<dbReference type="CDD" id="cd00156">
    <property type="entry name" value="REC"/>
    <property type="match status" value="1"/>
</dbReference>
<dbReference type="InterPro" id="IPR004358">
    <property type="entry name" value="Sig_transdc_His_kin-like_C"/>
</dbReference>
<evidence type="ECO:0000259" key="17">
    <source>
        <dbReference type="PROSITE" id="PS50109"/>
    </source>
</evidence>
<feature type="modified residue" description="4-aspartylphosphate" evidence="15">
    <location>
        <position position="70"/>
    </location>
</feature>
<proteinExistence type="predicted"/>
<dbReference type="Gene3D" id="3.30.565.10">
    <property type="entry name" value="Histidine kinase-like ATPase, C-terminal domain"/>
    <property type="match status" value="1"/>
</dbReference>
<keyword evidence="11 21" id="KW-0418">Kinase</keyword>
<dbReference type="InterPro" id="IPR036097">
    <property type="entry name" value="HisK_dim/P_sf"/>
</dbReference>
<feature type="domain" description="Response regulatory" evidence="18">
    <location>
        <begin position="915"/>
        <end position="1031"/>
    </location>
</feature>
<dbReference type="SUPFAM" id="SSF55874">
    <property type="entry name" value="ATPase domain of HSP90 chaperone/DNA topoisomerase II/histidine kinase"/>
    <property type="match status" value="1"/>
</dbReference>
<dbReference type="InterPro" id="IPR035965">
    <property type="entry name" value="PAS-like_dom_sf"/>
</dbReference>
<feature type="region of interest" description="Disordered" evidence="16">
    <location>
        <begin position="869"/>
        <end position="900"/>
    </location>
</feature>
<keyword evidence="8" id="KW-0812">Transmembrane</keyword>
<evidence type="ECO:0000256" key="11">
    <source>
        <dbReference type="ARBA" id="ARBA00022777"/>
    </source>
</evidence>
<reference evidence="21 22" key="1">
    <citation type="submission" date="2019-08" db="EMBL/GenBank/DDBJ databases">
        <title>Deep-cultivation of Planctomycetes and their phenomic and genomic characterization uncovers novel biology.</title>
        <authorList>
            <person name="Wiegand S."/>
            <person name="Jogler M."/>
            <person name="Boedeker C."/>
            <person name="Pinto D."/>
            <person name="Vollmers J."/>
            <person name="Rivas-Marin E."/>
            <person name="Kohn T."/>
            <person name="Peeters S.H."/>
            <person name="Heuer A."/>
            <person name="Rast P."/>
            <person name="Oberbeckmann S."/>
            <person name="Bunk B."/>
            <person name="Jeske O."/>
            <person name="Meyerdierks A."/>
            <person name="Storesund J.E."/>
            <person name="Kallscheuer N."/>
            <person name="Luecker S."/>
            <person name="Lage O.M."/>
            <person name="Pohl T."/>
            <person name="Merkel B.J."/>
            <person name="Hornburger P."/>
            <person name="Mueller R.-W."/>
            <person name="Bruemmer F."/>
            <person name="Labrenz M."/>
            <person name="Spormann A.M."/>
            <person name="Op den Camp H."/>
            <person name="Overmann J."/>
            <person name="Amann R."/>
            <person name="Jetten M.S.M."/>
            <person name="Mascher T."/>
            <person name="Medema M.H."/>
            <person name="Devos D.P."/>
            <person name="Kaster A.-K."/>
            <person name="Ovreas L."/>
            <person name="Rohde M."/>
            <person name="Galperin M.Y."/>
            <person name="Jogler C."/>
        </authorList>
    </citation>
    <scope>NUCLEOTIDE SEQUENCE [LARGE SCALE GENOMIC DNA]</scope>
    <source>
        <strain evidence="21 22">OJF2</strain>
    </source>
</reference>
<dbReference type="InterPro" id="IPR011006">
    <property type="entry name" value="CheY-like_superfamily"/>
</dbReference>
<dbReference type="CDD" id="cd00130">
    <property type="entry name" value="PAS"/>
    <property type="match status" value="4"/>
</dbReference>
<dbReference type="GO" id="GO:0000155">
    <property type="term" value="F:phosphorelay sensor kinase activity"/>
    <property type="evidence" value="ECO:0007669"/>
    <property type="project" value="InterPro"/>
</dbReference>
<evidence type="ECO:0000256" key="9">
    <source>
        <dbReference type="ARBA" id="ARBA00022737"/>
    </source>
</evidence>
<organism evidence="21 22">
    <name type="scientific">Aquisphaera giovannonii</name>
    <dbReference type="NCBI Taxonomy" id="406548"/>
    <lineage>
        <taxon>Bacteria</taxon>
        <taxon>Pseudomonadati</taxon>
        <taxon>Planctomycetota</taxon>
        <taxon>Planctomycetia</taxon>
        <taxon>Isosphaerales</taxon>
        <taxon>Isosphaeraceae</taxon>
        <taxon>Aquisphaera</taxon>
    </lineage>
</organism>
<dbReference type="FunFam" id="2.10.70.100:FF:000001">
    <property type="entry name" value="Sensory transduction histidine kinase"/>
    <property type="match status" value="1"/>
</dbReference>
<dbReference type="SMART" id="SM00448">
    <property type="entry name" value="REC"/>
    <property type="match status" value="2"/>
</dbReference>
<dbReference type="Proteomes" id="UP000324233">
    <property type="component" value="Chromosome"/>
</dbReference>
<protein>
    <recommendedName>
        <fullName evidence="3">histidine kinase</fullName>
        <ecNumber evidence="3">2.7.13.3</ecNumber>
    </recommendedName>
</protein>
<evidence type="ECO:0000313" key="21">
    <source>
        <dbReference type="EMBL" id="QEH36737.1"/>
    </source>
</evidence>
<feature type="domain" description="PAS" evidence="19">
    <location>
        <begin position="537"/>
        <end position="583"/>
    </location>
</feature>
<accession>A0A5B9W8N3</accession>
<sequence>MIANGSTTTVTALWLVLIVDDSAEDRAEIRRMLPLGAERRYRFREVGTGLEALRAIRESPDGHPDCLVLDYHLPDIDAIDVIESILGPDGLPICPVVVITGEDGLEMGRAVLRAGAQDYVGKAWLTPAAMTRAVENAVERHALARQLAVQAAAVRESEERLRLALEAAETGLMTWDLVSDEVAWSPECDSTLAGGGAELGSTGAGFIRMVHPEDRARMEEALRAAVEGRTPYECDFQLIRPDGEVRWVANRGRATYDRAGRPLRMLGTVTDITARKRAEARTLENDERLRAALRAGSAVGSSWDVEGDRVVRFHSSEPALPQNEDAPARLADVRAVVHPEDRGRFDRAIAGCLAGADAYRSEYRVVRADGSVRWLEEDGTLSRDDLGRPLRLTAIARDVTEQKEADASLREREVRLRLALDAAQAGMWEYEPSTGEFVLTDRAGSLHGMPDVGRLDRESALRAIHPDDRGTVIEALENAIEAGSPFSVEVRAIGPDGSIRWLAFRGERIADRGAPRLLGVVRDITPGREAVDALRARERELQALADNSQDLLARFDRDLRHVYVNAAFARAAGLPREEFFGRTSRELGRPAGACDLWDEALLAAFDTGEPRTIEFGSRSPEGERFYASRLVPEIGPEGGVTTVLCVARDVTDRRRHQEAFQEQDRRKNDFLATLAHELRNPLAPIQSGLELLRAGPDLAEAAETREMMGRQLSHLVRLVDDLLDVSRIARGNIKLQRGVVEVREVLDLAVEAARPAIESAGHTLTVLPPRDPAWVDGDLTRLAQTVGNLLNNAAKYTPSSGRIEMSARVEGGSVAIRVTDSGVGIAADMLAEVFDLLTQADRTLDRPGGGLGIGLSLVKKLVELHGGSIEAESPGPGGGSTFTVRLPLSPPPLTMDGARPAGSRAAAAAAGRPICILVVHDNEATARGLAMFLQVLGLSTITALSGPAALGAAREFRPDFVFLDLDVAGIDAHEVCRRLKADPSASGATVVALTGRDTDDDWRPSPESGFSFRLVKPLGPNRVLEALAAADAGRRPSP</sequence>
<dbReference type="InterPro" id="IPR000700">
    <property type="entry name" value="PAS-assoc_C"/>
</dbReference>
<dbReference type="InterPro" id="IPR052162">
    <property type="entry name" value="Sensor_kinase/Photoreceptor"/>
</dbReference>
<feature type="domain" description="PAC" evidence="20">
    <location>
        <begin position="486"/>
        <end position="536"/>
    </location>
</feature>
<keyword evidence="22" id="KW-1185">Reference proteome</keyword>
<comment type="subcellular location">
    <subcellularLocation>
        <location evidence="2">Cell inner membrane</location>
        <topology evidence="2">Multi-pass membrane protein</topology>
    </subcellularLocation>
</comment>
<dbReference type="PROSITE" id="PS50112">
    <property type="entry name" value="PAS"/>
    <property type="match status" value="3"/>
</dbReference>
<dbReference type="Gene3D" id="3.30.450.20">
    <property type="entry name" value="PAS domain"/>
    <property type="match status" value="4"/>
</dbReference>
<dbReference type="SUPFAM" id="SSF55785">
    <property type="entry name" value="PYP-like sensor domain (PAS domain)"/>
    <property type="match status" value="4"/>
</dbReference>
<keyword evidence="14" id="KW-0472">Membrane</keyword>
<dbReference type="InterPro" id="IPR001789">
    <property type="entry name" value="Sig_transdc_resp-reg_receiver"/>
</dbReference>
<dbReference type="Pfam" id="PF00512">
    <property type="entry name" value="HisKA"/>
    <property type="match status" value="1"/>
</dbReference>
<evidence type="ECO:0000256" key="8">
    <source>
        <dbReference type="ARBA" id="ARBA00022692"/>
    </source>
</evidence>
<dbReference type="InterPro" id="IPR013655">
    <property type="entry name" value="PAS_fold_3"/>
</dbReference>
<dbReference type="Gene3D" id="1.10.287.130">
    <property type="match status" value="1"/>
</dbReference>
<dbReference type="PANTHER" id="PTHR43304">
    <property type="entry name" value="PHYTOCHROME-LIKE PROTEIN CPH1"/>
    <property type="match status" value="1"/>
</dbReference>
<keyword evidence="13" id="KW-0902">Two-component regulatory system</keyword>
<dbReference type="GO" id="GO:0005886">
    <property type="term" value="C:plasma membrane"/>
    <property type="evidence" value="ECO:0007669"/>
    <property type="project" value="UniProtKB-SubCell"/>
</dbReference>
<evidence type="ECO:0000256" key="4">
    <source>
        <dbReference type="ARBA" id="ARBA00022475"/>
    </source>
</evidence>
<dbReference type="EC" id="2.7.13.3" evidence="3"/>
<feature type="domain" description="PAC" evidence="20">
    <location>
        <begin position="359"/>
        <end position="411"/>
    </location>
</feature>
<dbReference type="Pfam" id="PF00072">
    <property type="entry name" value="Response_reg"/>
    <property type="match status" value="2"/>
</dbReference>
<dbReference type="InterPro" id="IPR005467">
    <property type="entry name" value="His_kinase_dom"/>
</dbReference>
<dbReference type="Pfam" id="PF02518">
    <property type="entry name" value="HATPase_c"/>
    <property type="match status" value="1"/>
</dbReference>
<evidence type="ECO:0000256" key="2">
    <source>
        <dbReference type="ARBA" id="ARBA00004429"/>
    </source>
</evidence>
<keyword evidence="5" id="KW-0997">Cell inner membrane</keyword>
<dbReference type="SMART" id="SM00086">
    <property type="entry name" value="PAC"/>
    <property type="match status" value="4"/>
</dbReference>
<evidence type="ECO:0000259" key="19">
    <source>
        <dbReference type="PROSITE" id="PS50112"/>
    </source>
</evidence>
<evidence type="ECO:0000256" key="5">
    <source>
        <dbReference type="ARBA" id="ARBA00022519"/>
    </source>
</evidence>
<feature type="modified residue" description="4-aspartylphosphate" evidence="15">
    <location>
        <position position="964"/>
    </location>
</feature>
<feature type="domain" description="PAC" evidence="20">
    <location>
        <begin position="232"/>
        <end position="284"/>
    </location>
</feature>
<evidence type="ECO:0000256" key="3">
    <source>
        <dbReference type="ARBA" id="ARBA00012438"/>
    </source>
</evidence>
<feature type="domain" description="PAC" evidence="20">
    <location>
        <begin position="611"/>
        <end position="662"/>
    </location>
</feature>
<dbReference type="InterPro" id="IPR001610">
    <property type="entry name" value="PAC"/>
</dbReference>
<dbReference type="SUPFAM" id="SSF52172">
    <property type="entry name" value="CheY-like"/>
    <property type="match status" value="2"/>
</dbReference>
<keyword evidence="12" id="KW-1133">Transmembrane helix</keyword>
<evidence type="ECO:0000313" key="22">
    <source>
        <dbReference type="Proteomes" id="UP000324233"/>
    </source>
</evidence>
<dbReference type="Gene3D" id="3.40.50.2300">
    <property type="match status" value="2"/>
</dbReference>
<feature type="domain" description="Response regulatory" evidence="18">
    <location>
        <begin position="15"/>
        <end position="137"/>
    </location>
</feature>
<comment type="catalytic activity">
    <reaction evidence="1">
        <text>ATP + protein L-histidine = ADP + protein N-phospho-L-histidine.</text>
        <dbReference type="EC" id="2.7.13.3"/>
    </reaction>
</comment>
<evidence type="ECO:0000256" key="13">
    <source>
        <dbReference type="ARBA" id="ARBA00023012"/>
    </source>
</evidence>
<dbReference type="InterPro" id="IPR036890">
    <property type="entry name" value="HATPase_C_sf"/>
</dbReference>
<evidence type="ECO:0000256" key="14">
    <source>
        <dbReference type="ARBA" id="ARBA00023136"/>
    </source>
</evidence>
<dbReference type="GO" id="GO:0000166">
    <property type="term" value="F:nucleotide binding"/>
    <property type="evidence" value="ECO:0007669"/>
    <property type="project" value="UniProtKB-KW"/>
</dbReference>
<dbReference type="Pfam" id="PF08447">
    <property type="entry name" value="PAS_3"/>
    <property type="match status" value="3"/>
</dbReference>
<evidence type="ECO:0000256" key="10">
    <source>
        <dbReference type="ARBA" id="ARBA00022741"/>
    </source>
</evidence>
<dbReference type="AlphaFoldDB" id="A0A5B9W8N3"/>
<dbReference type="PROSITE" id="PS50110">
    <property type="entry name" value="RESPONSE_REGULATORY"/>
    <property type="match status" value="2"/>
</dbReference>
<keyword evidence="9" id="KW-0677">Repeat</keyword>
<gene>
    <name evidence="21" type="primary">luxQ_10</name>
    <name evidence="21" type="ORF">OJF2_53220</name>
</gene>
<dbReference type="InterPro" id="IPR003661">
    <property type="entry name" value="HisK_dim/P_dom"/>
</dbReference>
<dbReference type="PROSITE" id="PS50113">
    <property type="entry name" value="PAC"/>
    <property type="match status" value="4"/>
</dbReference>
<dbReference type="FunFam" id="1.10.287.130:FF:000001">
    <property type="entry name" value="Two-component sensor histidine kinase"/>
    <property type="match status" value="1"/>
</dbReference>
<evidence type="ECO:0000256" key="12">
    <source>
        <dbReference type="ARBA" id="ARBA00022989"/>
    </source>
</evidence>
<name>A0A5B9W8N3_9BACT</name>
<keyword evidence="7 21" id="KW-0808">Transferase</keyword>
<keyword evidence="10" id="KW-0547">Nucleotide-binding</keyword>
<evidence type="ECO:0000256" key="16">
    <source>
        <dbReference type="SAM" id="MobiDB-lite"/>
    </source>
</evidence>
<keyword evidence="6 15" id="KW-0597">Phosphoprotein</keyword>
<dbReference type="PANTHER" id="PTHR43304:SF1">
    <property type="entry name" value="PAC DOMAIN-CONTAINING PROTEIN"/>
    <property type="match status" value="1"/>
</dbReference>